<proteinExistence type="inferred from homology"/>
<feature type="transmembrane region" description="Helical" evidence="4">
    <location>
        <begin position="32"/>
        <end position="55"/>
    </location>
</feature>
<dbReference type="Gene3D" id="1.20.1280.170">
    <property type="entry name" value="Exocyst complex component Exo70"/>
    <property type="match status" value="2"/>
</dbReference>
<keyword evidence="2 3" id="KW-0813">Transport</keyword>
<evidence type="ECO:0000313" key="7">
    <source>
        <dbReference type="Proteomes" id="UP000289738"/>
    </source>
</evidence>
<dbReference type="AlphaFoldDB" id="A0A445CTX8"/>
<keyword evidence="7" id="KW-1185">Reference proteome</keyword>
<evidence type="ECO:0000313" key="6">
    <source>
        <dbReference type="EMBL" id="RYR54429.1"/>
    </source>
</evidence>
<dbReference type="InterPro" id="IPR016159">
    <property type="entry name" value="Cullin_repeat-like_dom_sf"/>
</dbReference>
<dbReference type="InterPro" id="IPR004140">
    <property type="entry name" value="Exo70"/>
</dbReference>
<comment type="function">
    <text evidence="3">Component of the exocyst complex.</text>
</comment>
<feature type="transmembrane region" description="Helical" evidence="4">
    <location>
        <begin position="99"/>
        <end position="118"/>
    </location>
</feature>
<keyword evidence="4" id="KW-1133">Transmembrane helix</keyword>
<dbReference type="STRING" id="3818.A0A445CTX8"/>
<keyword evidence="3" id="KW-0653">Protein transport</keyword>
<feature type="transmembrane region" description="Helical" evidence="4">
    <location>
        <begin position="67"/>
        <end position="87"/>
    </location>
</feature>
<name>A0A445CTX8_ARAHY</name>
<dbReference type="EMBL" id="SDMP01000006">
    <property type="protein sequence ID" value="RYR54429.1"/>
    <property type="molecule type" value="Genomic_DNA"/>
</dbReference>
<comment type="caution">
    <text evidence="6">The sequence shown here is derived from an EMBL/GenBank/DDBJ whole genome shotgun (WGS) entry which is preliminary data.</text>
</comment>
<dbReference type="PANTHER" id="PTHR12542:SF180">
    <property type="entry name" value="EXOCYST SUBUNIT EXO70 FAMILY PROTEIN"/>
    <property type="match status" value="1"/>
</dbReference>
<accession>A0A445CTX8</accession>
<feature type="transmembrane region" description="Helical" evidence="4">
    <location>
        <begin position="184"/>
        <end position="202"/>
    </location>
</feature>
<keyword evidence="3" id="KW-0268">Exocytosis</keyword>
<protein>
    <recommendedName>
        <fullName evidence="3">Exocyst subunit Exo70 family protein</fullName>
    </recommendedName>
</protein>
<keyword evidence="4" id="KW-0812">Transmembrane</keyword>
<dbReference type="InterPro" id="IPR046364">
    <property type="entry name" value="Exo70_C"/>
</dbReference>
<feature type="transmembrane region" description="Helical" evidence="4">
    <location>
        <begin position="139"/>
        <end position="164"/>
    </location>
</feature>
<evidence type="ECO:0000259" key="5">
    <source>
        <dbReference type="Pfam" id="PF03081"/>
    </source>
</evidence>
<dbReference type="Proteomes" id="UP000289738">
    <property type="component" value="Chromosome A06"/>
</dbReference>
<gene>
    <name evidence="6" type="ORF">Ahy_A06g029706</name>
</gene>
<evidence type="ECO:0000256" key="4">
    <source>
        <dbReference type="SAM" id="Phobius"/>
    </source>
</evidence>
<dbReference type="GO" id="GO:0006887">
    <property type="term" value="P:exocytosis"/>
    <property type="evidence" value="ECO:0007669"/>
    <property type="project" value="UniProtKB-KW"/>
</dbReference>
<dbReference type="GO" id="GO:0000145">
    <property type="term" value="C:exocyst"/>
    <property type="evidence" value="ECO:0007669"/>
    <property type="project" value="InterPro"/>
</dbReference>
<feature type="domain" description="Exocyst complex subunit Exo70 C-terminal" evidence="5">
    <location>
        <begin position="618"/>
        <end position="713"/>
    </location>
</feature>
<sequence length="756" mass="87798">METVDAILTSGDRNKPNTFETWIQSRVLQRPIFWWIVSIVGVAVGLIGFGLSSNLKHLLGDPKPWKNVGYTLFCVTVFVLVIVLHQLKGSKKVLPFRRQFKACGVFLALLVIIIYTFFSRRGEEQEQQWKGHNDTPNNIQVAGIVSLVGFAVMAFALSIQTNYGFIGELMKFFLEELVVELTKIRWWFGFFGALFSFLLIILRSCKEKHAEGDVHQDPINNNTTPLQDIRTDSLSTVRPTQDLFTLALQNLNEKDLELSQNLRRHLIGYINYWSDQIPEGIMQDQNFIKDRIMREVETLHLIVNQMTSRDNFEMDNWLPTMYFRSRKQFLRKCESELKPDNSTAQVSRIKNWIKYCNIVLKILIPNERILCQQVFGEFSPISSKCFEQLCLQVKQDLLSFIQGIPELMSPEIVLVFRIVRDLIVPEFRSLFTRNLDMTIEMFDLTKKLGEATRDYYFRDDDVPPEIENSHSCEPHPITIYHSKNFALVQIETLLKIHGATSKLAFPGSSSAIDLTPPHTLHLNANQCPCAIVDLIATTYPYPWQCDRNLAENSWCNFQIGFSWKFFSHRPNSATHLASQRQPMPVCNCGPDCHNSSLSMAVRDIIEPLLKTYPNSKVQVREEWSLISHYIDWNINKLEASLESTLKKTYIYELQGVSIMANVNYILKKAYEFGFELTKKDGWLKEQASKIQQCFEQYYRENPTELLAFFKQHNVRVTEHSMREMLRFRTLLNGNEDTHQTYIPTIEDEIEDDVAWR</sequence>
<dbReference type="Pfam" id="PF03081">
    <property type="entry name" value="Exo70_C"/>
    <property type="match status" value="2"/>
</dbReference>
<feature type="domain" description="Exocyst complex subunit Exo70 C-terminal" evidence="5">
    <location>
        <begin position="350"/>
        <end position="453"/>
    </location>
</feature>
<dbReference type="PANTHER" id="PTHR12542">
    <property type="entry name" value="EXOCYST COMPLEX PROTEIN EXO70"/>
    <property type="match status" value="1"/>
</dbReference>
<dbReference type="SUPFAM" id="SSF74788">
    <property type="entry name" value="Cullin repeat-like"/>
    <property type="match status" value="2"/>
</dbReference>
<evidence type="ECO:0000256" key="1">
    <source>
        <dbReference type="ARBA" id="ARBA00006756"/>
    </source>
</evidence>
<evidence type="ECO:0000256" key="3">
    <source>
        <dbReference type="RuleBase" id="RU365026"/>
    </source>
</evidence>
<reference evidence="6 7" key="1">
    <citation type="submission" date="2019-01" db="EMBL/GenBank/DDBJ databases">
        <title>Sequencing of cultivated peanut Arachis hypogaea provides insights into genome evolution and oil improvement.</title>
        <authorList>
            <person name="Chen X."/>
        </authorList>
    </citation>
    <scope>NUCLEOTIDE SEQUENCE [LARGE SCALE GENOMIC DNA]</scope>
    <source>
        <strain evidence="7">cv. Fuhuasheng</strain>
        <tissue evidence="6">Leaves</tissue>
    </source>
</reference>
<dbReference type="GO" id="GO:0005546">
    <property type="term" value="F:phosphatidylinositol-4,5-bisphosphate binding"/>
    <property type="evidence" value="ECO:0007669"/>
    <property type="project" value="InterPro"/>
</dbReference>
<organism evidence="6 7">
    <name type="scientific">Arachis hypogaea</name>
    <name type="common">Peanut</name>
    <dbReference type="NCBI Taxonomy" id="3818"/>
    <lineage>
        <taxon>Eukaryota</taxon>
        <taxon>Viridiplantae</taxon>
        <taxon>Streptophyta</taxon>
        <taxon>Embryophyta</taxon>
        <taxon>Tracheophyta</taxon>
        <taxon>Spermatophyta</taxon>
        <taxon>Magnoliopsida</taxon>
        <taxon>eudicotyledons</taxon>
        <taxon>Gunneridae</taxon>
        <taxon>Pentapetalae</taxon>
        <taxon>rosids</taxon>
        <taxon>fabids</taxon>
        <taxon>Fabales</taxon>
        <taxon>Fabaceae</taxon>
        <taxon>Papilionoideae</taxon>
        <taxon>50 kb inversion clade</taxon>
        <taxon>dalbergioids sensu lato</taxon>
        <taxon>Dalbergieae</taxon>
        <taxon>Pterocarpus clade</taxon>
        <taxon>Arachis</taxon>
    </lineage>
</organism>
<keyword evidence="4" id="KW-0472">Membrane</keyword>
<evidence type="ECO:0000256" key="2">
    <source>
        <dbReference type="ARBA" id="ARBA00022448"/>
    </source>
</evidence>
<comment type="similarity">
    <text evidence="1 3">Belongs to the EXO70 family.</text>
</comment>
<dbReference type="GO" id="GO:0015031">
    <property type="term" value="P:protein transport"/>
    <property type="evidence" value="ECO:0007669"/>
    <property type="project" value="UniProtKB-KW"/>
</dbReference>